<comment type="similarity">
    <text evidence="1">Belongs to the DOCK family.</text>
</comment>
<dbReference type="InterPro" id="IPR037808">
    <property type="entry name" value="C2_Dock-C"/>
</dbReference>
<dbReference type="PANTHER" id="PTHR23317">
    <property type="entry name" value="DEDICATOR OF CYTOKINESIS DOCK"/>
    <property type="match status" value="1"/>
</dbReference>
<dbReference type="InterPro" id="IPR027007">
    <property type="entry name" value="C2_DOCK-type_domain"/>
</dbReference>
<feature type="domain" description="C2 DOCK-type" evidence="2">
    <location>
        <begin position="314"/>
        <end position="479"/>
    </location>
</feature>
<evidence type="ECO:0000259" key="2">
    <source>
        <dbReference type="PROSITE" id="PS51650"/>
    </source>
</evidence>
<dbReference type="CDD" id="cd08696">
    <property type="entry name" value="C2_Dock-C"/>
    <property type="match status" value="1"/>
</dbReference>
<dbReference type="Gene3D" id="2.60.40.150">
    <property type="entry name" value="C2 domain"/>
    <property type="match status" value="1"/>
</dbReference>
<dbReference type="PANTHER" id="PTHR23317:SF76">
    <property type="entry name" value="LD20667P"/>
    <property type="match status" value="1"/>
</dbReference>
<dbReference type="EMBL" id="UYRV01107517">
    <property type="protein sequence ID" value="VDN23485.1"/>
    <property type="molecule type" value="Genomic_DNA"/>
</dbReference>
<dbReference type="Pfam" id="PF14429">
    <property type="entry name" value="DOCK-C2"/>
    <property type="match status" value="1"/>
</dbReference>
<dbReference type="AlphaFoldDB" id="A0A3P7M2E5"/>
<dbReference type="PROSITE" id="PS51650">
    <property type="entry name" value="C2_DOCK"/>
    <property type="match status" value="1"/>
</dbReference>
<dbReference type="InterPro" id="IPR035892">
    <property type="entry name" value="C2_domain_sf"/>
</dbReference>
<dbReference type="GO" id="GO:0007264">
    <property type="term" value="P:small GTPase-mediated signal transduction"/>
    <property type="evidence" value="ECO:0007669"/>
    <property type="project" value="InterPro"/>
</dbReference>
<protein>
    <recommendedName>
        <fullName evidence="2">C2 DOCK-type domain-containing protein</fullName>
    </recommendedName>
</protein>
<sequence length="529" mass="59026">MIEKSMLKTFIVAGVIQRSSFSQLDQLSDARRQAGRHTSLVNLLPLQPESAVIEKRSAPPYPEERVGQKLIVKVAKLTLDPYFEPVFGSIAIYDAKARRKVSENFYFDVNPDEVRRLLDRKRAQEEPSQRCSQAAFNLSCPLSDLFMVVKLEKVLQACEIGDASEPYVGCAAKDDRTREKLTAAAADYCERLGSEDSVTPDASSLGKSMELNLANLQPVTLNLNSFYKQEADRLSDDDLFKLLADARKPGGKLGRLKTFAAELSLQLSGGTGEELLMRLSPEMLRVAPFSGGELTKDIQEFPAKGLYMANTSYRNLLYIYPKSANLSNRPGTARNISIKVELMNGQEHALPLMFSRGPGCEMVSQIRTAVVYHNKTPHIADEIKLRIPVDLDDGHHLLFSFYHISCKPNNKDEEVEYPIGYSWLPLFRDGRLSTGDFHLPICLDRLPSSYGYLSPDVALPNVRWLDAHKPTFNLSVVAISTVHPQDEHLEKFFIGVNSLSSTDRKKPPVSESALITAAQVKVVTIKCVF</sequence>
<evidence type="ECO:0000256" key="1">
    <source>
        <dbReference type="PROSITE-ProRule" id="PRU00983"/>
    </source>
</evidence>
<evidence type="ECO:0000313" key="3">
    <source>
        <dbReference type="EMBL" id="VDN23485.1"/>
    </source>
</evidence>
<dbReference type="InterPro" id="IPR026791">
    <property type="entry name" value="DOCK"/>
</dbReference>
<name>A0A3P7M2E5_CYLGO</name>
<dbReference type="OrthoDB" id="47328at2759"/>
<evidence type="ECO:0000313" key="4">
    <source>
        <dbReference type="Proteomes" id="UP000271889"/>
    </source>
</evidence>
<proteinExistence type="inferred from homology"/>
<reference evidence="3 4" key="1">
    <citation type="submission" date="2018-11" db="EMBL/GenBank/DDBJ databases">
        <authorList>
            <consortium name="Pathogen Informatics"/>
        </authorList>
    </citation>
    <scope>NUCLEOTIDE SEQUENCE [LARGE SCALE GENOMIC DNA]</scope>
</reference>
<accession>A0A3P7M2E5</accession>
<organism evidence="3 4">
    <name type="scientific">Cylicostephanus goldi</name>
    <name type="common">Nematode worm</name>
    <dbReference type="NCBI Taxonomy" id="71465"/>
    <lineage>
        <taxon>Eukaryota</taxon>
        <taxon>Metazoa</taxon>
        <taxon>Ecdysozoa</taxon>
        <taxon>Nematoda</taxon>
        <taxon>Chromadorea</taxon>
        <taxon>Rhabditida</taxon>
        <taxon>Rhabditina</taxon>
        <taxon>Rhabditomorpha</taxon>
        <taxon>Strongyloidea</taxon>
        <taxon>Strongylidae</taxon>
        <taxon>Cylicostephanus</taxon>
    </lineage>
</organism>
<gene>
    <name evidence="3" type="ORF">CGOC_LOCUS9593</name>
</gene>
<keyword evidence="4" id="KW-1185">Reference proteome</keyword>
<dbReference type="GO" id="GO:0005085">
    <property type="term" value="F:guanyl-nucleotide exchange factor activity"/>
    <property type="evidence" value="ECO:0007669"/>
    <property type="project" value="InterPro"/>
</dbReference>
<dbReference type="Proteomes" id="UP000271889">
    <property type="component" value="Unassembled WGS sequence"/>
</dbReference>